<dbReference type="AlphaFoldDB" id="A0A6A6NNW4"/>
<comment type="subcellular location">
    <subcellularLocation>
        <location evidence="1 11">Mitochondrion inner membrane</location>
        <topology evidence="1 11">Single-pass membrane protein</topology>
    </subcellularLocation>
</comment>
<evidence type="ECO:0000256" key="4">
    <source>
        <dbReference type="ARBA" id="ARBA00022792"/>
    </source>
</evidence>
<keyword evidence="4 11" id="KW-0999">Mitochondrion inner membrane</keyword>
<evidence type="ECO:0000313" key="14">
    <source>
        <dbReference type="Proteomes" id="UP000799766"/>
    </source>
</evidence>
<evidence type="ECO:0000256" key="10">
    <source>
        <dbReference type="ARBA" id="ARBA00031521"/>
    </source>
</evidence>
<evidence type="ECO:0000256" key="6">
    <source>
        <dbReference type="ARBA" id="ARBA00023128"/>
    </source>
</evidence>
<comment type="function">
    <text evidence="9 11">Essential for the assembly of ubiquinol-cytochrome c reductase. It has a direct effect on the correct occurrence of the Rieske protein, core 4, core 5 and apocytochrome b.</text>
</comment>
<sequence length="338" mass="37131">MCGGAVAVHSRVAAAARRPSIVAVDDITSPRARPWADVCFPRPLDLRAPLSVSPRSRLVLAAGCAIATLAPRHHRRHQRCATAHTLPAPAPRSVIIIITITHHYCPTEPPSQKTGSPTPPSLPPSFLSHHAAGWHLGQSPHSVKSRETPRCHPPKPTSPPPSRLFPSSSPASRARPSSAGRAARLWRAGGCRCCLFPARRASLSVEGVGRTGEVDERLSECLTDWSDGCSGVALCVGGPMLVSYVTPTEEELFKKYSPELQKRSLENRDRVAQEFDDYVTKLKEYSKSDKPIWVVQAEELKKDRKMAEQVARQKRESVAAEMIREKAEIKRQIHEAVE</sequence>
<keyword evidence="6 11" id="KW-0496">Mitochondrion</keyword>
<comment type="similarity">
    <text evidence="2 11">Belongs to the CBP4 family.</text>
</comment>
<dbReference type="GO" id="GO:0034551">
    <property type="term" value="P:mitochondrial respiratory chain complex III assembly"/>
    <property type="evidence" value="ECO:0007669"/>
    <property type="project" value="TreeGrafter"/>
</dbReference>
<feature type="compositionally biased region" description="Pro residues" evidence="12">
    <location>
        <begin position="154"/>
        <end position="163"/>
    </location>
</feature>
<dbReference type="InterPro" id="IPR012420">
    <property type="entry name" value="Cbp4"/>
</dbReference>
<dbReference type="PANTHER" id="PTHR28202:SF1">
    <property type="entry name" value="ASSEMBLY FACTOR CBP4"/>
    <property type="match status" value="1"/>
</dbReference>
<feature type="region of interest" description="Disordered" evidence="12">
    <location>
        <begin position="107"/>
        <end position="178"/>
    </location>
</feature>
<organism evidence="13 14">
    <name type="scientific">Lineolata rhizophorae</name>
    <dbReference type="NCBI Taxonomy" id="578093"/>
    <lineage>
        <taxon>Eukaryota</taxon>
        <taxon>Fungi</taxon>
        <taxon>Dikarya</taxon>
        <taxon>Ascomycota</taxon>
        <taxon>Pezizomycotina</taxon>
        <taxon>Dothideomycetes</taxon>
        <taxon>Dothideomycetes incertae sedis</taxon>
        <taxon>Lineolatales</taxon>
        <taxon>Lineolataceae</taxon>
        <taxon>Lineolata</taxon>
    </lineage>
</organism>
<keyword evidence="5" id="KW-1133">Transmembrane helix</keyword>
<evidence type="ECO:0000256" key="7">
    <source>
        <dbReference type="ARBA" id="ARBA00023136"/>
    </source>
</evidence>
<proteinExistence type="inferred from homology"/>
<accession>A0A6A6NNW4</accession>
<dbReference type="Proteomes" id="UP000799766">
    <property type="component" value="Unassembled WGS sequence"/>
</dbReference>
<evidence type="ECO:0000256" key="3">
    <source>
        <dbReference type="ARBA" id="ARBA00022692"/>
    </source>
</evidence>
<dbReference type="PANTHER" id="PTHR28202">
    <property type="entry name" value="ASSEMBLY FACTOR CBP4"/>
    <property type="match status" value="1"/>
</dbReference>
<reference evidence="13" key="1">
    <citation type="journal article" date="2020" name="Stud. Mycol.">
        <title>101 Dothideomycetes genomes: a test case for predicting lifestyles and emergence of pathogens.</title>
        <authorList>
            <person name="Haridas S."/>
            <person name="Albert R."/>
            <person name="Binder M."/>
            <person name="Bloem J."/>
            <person name="Labutti K."/>
            <person name="Salamov A."/>
            <person name="Andreopoulos B."/>
            <person name="Baker S."/>
            <person name="Barry K."/>
            <person name="Bills G."/>
            <person name="Bluhm B."/>
            <person name="Cannon C."/>
            <person name="Castanera R."/>
            <person name="Culley D."/>
            <person name="Daum C."/>
            <person name="Ezra D."/>
            <person name="Gonzalez J."/>
            <person name="Henrissat B."/>
            <person name="Kuo A."/>
            <person name="Liang C."/>
            <person name="Lipzen A."/>
            <person name="Lutzoni F."/>
            <person name="Magnuson J."/>
            <person name="Mondo S."/>
            <person name="Nolan M."/>
            <person name="Ohm R."/>
            <person name="Pangilinan J."/>
            <person name="Park H.-J."/>
            <person name="Ramirez L."/>
            <person name="Alfaro M."/>
            <person name="Sun H."/>
            <person name="Tritt A."/>
            <person name="Yoshinaga Y."/>
            <person name="Zwiers L.-H."/>
            <person name="Turgeon B."/>
            <person name="Goodwin S."/>
            <person name="Spatafora J."/>
            <person name="Crous P."/>
            <person name="Grigoriev I."/>
        </authorList>
    </citation>
    <scope>NUCLEOTIDE SEQUENCE</scope>
    <source>
        <strain evidence="13">ATCC 16933</strain>
    </source>
</reference>
<keyword evidence="7" id="KW-0472">Membrane</keyword>
<gene>
    <name evidence="13" type="ORF">BDY21DRAFT_355772</name>
</gene>
<name>A0A6A6NNW4_9PEZI</name>
<protein>
    <recommendedName>
        <fullName evidence="10 11">Cytochrome b mRNA-processing protein 4</fullName>
    </recommendedName>
</protein>
<evidence type="ECO:0000256" key="12">
    <source>
        <dbReference type="SAM" id="MobiDB-lite"/>
    </source>
</evidence>
<evidence type="ECO:0000256" key="1">
    <source>
        <dbReference type="ARBA" id="ARBA00004434"/>
    </source>
</evidence>
<keyword evidence="3" id="KW-0812">Transmembrane</keyword>
<evidence type="ECO:0000256" key="5">
    <source>
        <dbReference type="ARBA" id="ARBA00022989"/>
    </source>
</evidence>
<dbReference type="OrthoDB" id="5576752at2759"/>
<dbReference type="Pfam" id="PF07960">
    <property type="entry name" value="CBP4"/>
    <property type="match status" value="1"/>
</dbReference>
<evidence type="ECO:0000313" key="13">
    <source>
        <dbReference type="EMBL" id="KAF2453406.1"/>
    </source>
</evidence>
<keyword evidence="14" id="KW-1185">Reference proteome</keyword>
<feature type="compositionally biased region" description="Low complexity" evidence="12">
    <location>
        <begin position="164"/>
        <end position="178"/>
    </location>
</feature>
<evidence type="ECO:0000256" key="2">
    <source>
        <dbReference type="ARBA" id="ARBA00006780"/>
    </source>
</evidence>
<evidence type="ECO:0000256" key="9">
    <source>
        <dbReference type="ARBA" id="ARBA00025413"/>
    </source>
</evidence>
<evidence type="ECO:0000256" key="11">
    <source>
        <dbReference type="RuleBase" id="RU368005"/>
    </source>
</evidence>
<dbReference type="EMBL" id="MU001697">
    <property type="protein sequence ID" value="KAF2453406.1"/>
    <property type="molecule type" value="Genomic_DNA"/>
</dbReference>
<keyword evidence="8 11" id="KW-0143">Chaperone</keyword>
<dbReference type="GO" id="GO:0005743">
    <property type="term" value="C:mitochondrial inner membrane"/>
    <property type="evidence" value="ECO:0007669"/>
    <property type="project" value="UniProtKB-SubCell"/>
</dbReference>
<evidence type="ECO:0000256" key="8">
    <source>
        <dbReference type="ARBA" id="ARBA00023186"/>
    </source>
</evidence>